<reference evidence="2 3" key="1">
    <citation type="journal article" date="2018" name="Environ. Microbiol.">
        <title>Ecological and genomic features of two widespread freshwater picocyanobacteria.</title>
        <authorList>
            <person name="Cabello-Yeves P.J."/>
            <person name="Picazo A."/>
            <person name="Camacho A."/>
            <person name="Callieri C."/>
            <person name="Rosselli R."/>
            <person name="Roda-Garcia J.J."/>
            <person name="Coutinho F.H."/>
            <person name="Rodriguez-Valera F."/>
        </authorList>
    </citation>
    <scope>NUCLEOTIDE SEQUENCE [LARGE SCALE GENOMIC DNA]</scope>
    <source>
        <strain evidence="2 3">Tous</strain>
    </source>
</reference>
<proteinExistence type="predicted"/>
<sequence>MLAGCLLVANCLGAGSLSFVNAAPARAQAEAPVPYSAVRALNLARNTAVQTNGGLGLYRPDKCMFETASAGNKCLISSTSDGYLFRFLGGAPGWQQLNLAASVETEIRISSDGSTVLGIDYNGAPR</sequence>
<name>A0A2P7MTT6_9CYAN</name>
<evidence type="ECO:0000313" key="3">
    <source>
        <dbReference type="Proteomes" id="UP000243002"/>
    </source>
</evidence>
<feature type="chain" id="PRO_5015111965" evidence="1">
    <location>
        <begin position="23"/>
        <end position="126"/>
    </location>
</feature>
<comment type="caution">
    <text evidence="2">The sequence shown here is derived from an EMBL/GenBank/DDBJ whole genome shotgun (WGS) entry which is preliminary data.</text>
</comment>
<gene>
    <name evidence="2" type="ORF">C7K55_10230</name>
</gene>
<dbReference type="OrthoDB" id="514307at2"/>
<organism evidence="2 3">
    <name type="scientific">Cyanobium usitatum str. Tous</name>
    <dbReference type="NCBI Taxonomy" id="2116684"/>
    <lineage>
        <taxon>Bacteria</taxon>
        <taxon>Bacillati</taxon>
        <taxon>Cyanobacteriota</taxon>
        <taxon>Cyanophyceae</taxon>
        <taxon>Synechococcales</taxon>
        <taxon>Prochlorococcaceae</taxon>
        <taxon>Cyanobium</taxon>
    </lineage>
</organism>
<dbReference type="AlphaFoldDB" id="A0A2P7MTT6"/>
<keyword evidence="1" id="KW-0732">Signal</keyword>
<evidence type="ECO:0000256" key="1">
    <source>
        <dbReference type="SAM" id="SignalP"/>
    </source>
</evidence>
<accession>A0A2P7MTT6</accession>
<dbReference type="EMBL" id="PXXO01000011">
    <property type="protein sequence ID" value="PSJ04607.1"/>
    <property type="molecule type" value="Genomic_DNA"/>
</dbReference>
<evidence type="ECO:0000313" key="2">
    <source>
        <dbReference type="EMBL" id="PSJ04607.1"/>
    </source>
</evidence>
<feature type="signal peptide" evidence="1">
    <location>
        <begin position="1"/>
        <end position="22"/>
    </location>
</feature>
<dbReference type="Proteomes" id="UP000243002">
    <property type="component" value="Unassembled WGS sequence"/>
</dbReference>
<keyword evidence="3" id="KW-1185">Reference proteome</keyword>
<protein>
    <submittedName>
        <fullName evidence="2">Uncharacterized protein</fullName>
    </submittedName>
</protein>